<name>A0A067QSF0_ZOONE</name>
<dbReference type="EMBL" id="KK853636">
    <property type="protein sequence ID" value="KDR03126.1"/>
    <property type="molecule type" value="Genomic_DNA"/>
</dbReference>
<organism evidence="1 2">
    <name type="scientific">Zootermopsis nevadensis</name>
    <name type="common">Dampwood termite</name>
    <dbReference type="NCBI Taxonomy" id="136037"/>
    <lineage>
        <taxon>Eukaryota</taxon>
        <taxon>Metazoa</taxon>
        <taxon>Ecdysozoa</taxon>
        <taxon>Arthropoda</taxon>
        <taxon>Hexapoda</taxon>
        <taxon>Insecta</taxon>
        <taxon>Pterygota</taxon>
        <taxon>Neoptera</taxon>
        <taxon>Polyneoptera</taxon>
        <taxon>Dictyoptera</taxon>
        <taxon>Blattodea</taxon>
        <taxon>Blattoidea</taxon>
        <taxon>Termitoidae</taxon>
        <taxon>Termopsidae</taxon>
        <taxon>Zootermopsis</taxon>
    </lineage>
</organism>
<sequence>MCLEGTNTSSLEQLVLDRRMKGWHDVNMLRQSPILSAGEKSR</sequence>
<keyword evidence="2" id="KW-1185">Reference proteome</keyword>
<evidence type="ECO:0000313" key="2">
    <source>
        <dbReference type="Proteomes" id="UP000027135"/>
    </source>
</evidence>
<dbReference type="Proteomes" id="UP000027135">
    <property type="component" value="Unassembled WGS sequence"/>
</dbReference>
<protein>
    <submittedName>
        <fullName evidence="1">Uncharacterized protein</fullName>
    </submittedName>
</protein>
<reference evidence="1 2" key="1">
    <citation type="journal article" date="2014" name="Nat. Commun.">
        <title>Molecular traces of alternative social organization in a termite genome.</title>
        <authorList>
            <person name="Terrapon N."/>
            <person name="Li C."/>
            <person name="Robertson H.M."/>
            <person name="Ji L."/>
            <person name="Meng X."/>
            <person name="Booth W."/>
            <person name="Chen Z."/>
            <person name="Childers C.P."/>
            <person name="Glastad K.M."/>
            <person name="Gokhale K."/>
            <person name="Gowin J."/>
            <person name="Gronenberg W."/>
            <person name="Hermansen R.A."/>
            <person name="Hu H."/>
            <person name="Hunt B.G."/>
            <person name="Huylmans A.K."/>
            <person name="Khalil S.M."/>
            <person name="Mitchell R.D."/>
            <person name="Munoz-Torres M.C."/>
            <person name="Mustard J.A."/>
            <person name="Pan H."/>
            <person name="Reese J.T."/>
            <person name="Scharf M.E."/>
            <person name="Sun F."/>
            <person name="Vogel H."/>
            <person name="Xiao J."/>
            <person name="Yang W."/>
            <person name="Yang Z."/>
            <person name="Yang Z."/>
            <person name="Zhou J."/>
            <person name="Zhu J."/>
            <person name="Brent C.S."/>
            <person name="Elsik C.G."/>
            <person name="Goodisman M.A."/>
            <person name="Liberles D.A."/>
            <person name="Roe R.M."/>
            <person name="Vargo E.L."/>
            <person name="Vilcinskas A."/>
            <person name="Wang J."/>
            <person name="Bornberg-Bauer E."/>
            <person name="Korb J."/>
            <person name="Zhang G."/>
            <person name="Liebig J."/>
        </authorList>
    </citation>
    <scope>NUCLEOTIDE SEQUENCE [LARGE SCALE GENOMIC DNA]</scope>
    <source>
        <tissue evidence="1">Whole organism</tissue>
    </source>
</reference>
<gene>
    <name evidence="1" type="ORF">L798_04669</name>
</gene>
<accession>A0A067QSF0</accession>
<dbReference type="InParanoid" id="A0A067QSF0"/>
<evidence type="ECO:0000313" key="1">
    <source>
        <dbReference type="EMBL" id="KDR03126.1"/>
    </source>
</evidence>
<dbReference type="AlphaFoldDB" id="A0A067QSF0"/>
<proteinExistence type="predicted"/>